<gene>
    <name evidence="1" type="ORF">LFA_2123</name>
</gene>
<dbReference type="OrthoDB" id="5631934at2"/>
<dbReference type="AlphaFoldDB" id="A0A098G6A2"/>
<accession>A0A098G6A2</accession>
<sequence length="437" mass="51220">MNKLIDIHDEEHNILSLLPYSVCAQLISKNQKLADLYFMKSIIDFSINALELFLAGKLMLFDAQVGENLCQIRAYKILNLAQKWLCSPIPKNQFSQEIELFRKHKEHLEHIIFEWENTIKHSKTYNKSLDSKENIGDFFARQKLLIPLQDDFIFIIVCYFLSHFNIRENQIPVAINLEYISREFHISKYRSKRLTHKYQQLICTLGCNFIIKIAHELPERYGFVNMLPTLYKTADEDRAVLPCYTVSEIILYHSIKEQLPILFVTHQLTEQKKHLQPHKVIYFLLAKTQNNNEFSLVPTKNFLLDYCMVVSGEVHYKENSSIESPQEYINRVLWQTPLKLILANTASHPQYSGKKLEALRDNPFQCMELGHDVENIKMHEHNLINMQQFALTSGCTKQNPSLFFLRHIYSSSIQEEISQLEKNYTGPVLEAYQVINS</sequence>
<reference evidence="2" key="1">
    <citation type="submission" date="2014-09" db="EMBL/GenBank/DDBJ databases">
        <authorList>
            <person name="Gomez-Valero L."/>
        </authorList>
    </citation>
    <scope>NUCLEOTIDE SEQUENCE [LARGE SCALE GENOMIC DNA]</scope>
    <source>
        <strain evidence="2">ATCC700992</strain>
    </source>
</reference>
<dbReference type="RefSeq" id="WP_045095995.1">
    <property type="nucleotide sequence ID" value="NZ_LN614827.1"/>
</dbReference>
<dbReference type="KEGG" id="lfa:LFA_2123"/>
<name>A0A098G6A2_9GAMM</name>
<dbReference type="STRING" id="1212491.LFA_2123"/>
<dbReference type="Proteomes" id="UP000032430">
    <property type="component" value="Chromosome I"/>
</dbReference>
<proteinExistence type="predicted"/>
<evidence type="ECO:0000313" key="1">
    <source>
        <dbReference type="EMBL" id="CEG57506.1"/>
    </source>
</evidence>
<protein>
    <submittedName>
        <fullName evidence="1">Uncharacterized protein</fullName>
    </submittedName>
</protein>
<evidence type="ECO:0000313" key="2">
    <source>
        <dbReference type="Proteomes" id="UP000032430"/>
    </source>
</evidence>
<organism evidence="1 2">
    <name type="scientific">Legionella fallonii LLAP-10</name>
    <dbReference type="NCBI Taxonomy" id="1212491"/>
    <lineage>
        <taxon>Bacteria</taxon>
        <taxon>Pseudomonadati</taxon>
        <taxon>Pseudomonadota</taxon>
        <taxon>Gammaproteobacteria</taxon>
        <taxon>Legionellales</taxon>
        <taxon>Legionellaceae</taxon>
        <taxon>Legionella</taxon>
    </lineage>
</organism>
<dbReference type="EMBL" id="LN614827">
    <property type="protein sequence ID" value="CEG57506.1"/>
    <property type="molecule type" value="Genomic_DNA"/>
</dbReference>
<dbReference type="HOGENOM" id="CLU_695094_0_0_6"/>
<keyword evidence="2" id="KW-1185">Reference proteome</keyword>